<organism evidence="2 3">
    <name type="scientific">Parendozoicomonas callyspongiae</name>
    <dbReference type="NCBI Taxonomy" id="2942213"/>
    <lineage>
        <taxon>Bacteria</taxon>
        <taxon>Pseudomonadati</taxon>
        <taxon>Pseudomonadota</taxon>
        <taxon>Gammaproteobacteria</taxon>
        <taxon>Oceanospirillales</taxon>
        <taxon>Endozoicomonadaceae</taxon>
        <taxon>Parendozoicomonas</taxon>
    </lineage>
</organism>
<sequence>MTAVLLKIVCVCRSSAKDVAVIDSRSNYSDRALICLLDVQLALFLSIKGVKTMEQPGRSEAIGNIFVSGQISSDEEMDGDDEEVPITTASHQSGHGNNAGHYSNPGYDRLVAKAKVAPTEEERNAIYAQAEKI</sequence>
<dbReference type="SUPFAM" id="SSF53850">
    <property type="entry name" value="Periplasmic binding protein-like II"/>
    <property type="match status" value="1"/>
</dbReference>
<comment type="caution">
    <text evidence="2">The sequence shown here is derived from an EMBL/GenBank/DDBJ whole genome shotgun (WGS) entry which is preliminary data.</text>
</comment>
<accession>A0ABT0PD63</accession>
<evidence type="ECO:0000256" key="1">
    <source>
        <dbReference type="SAM" id="MobiDB-lite"/>
    </source>
</evidence>
<protein>
    <submittedName>
        <fullName evidence="2">Uncharacterized protein</fullName>
    </submittedName>
</protein>
<dbReference type="Proteomes" id="UP001203338">
    <property type="component" value="Unassembled WGS sequence"/>
</dbReference>
<dbReference type="EMBL" id="JAMFLX010000004">
    <property type="protein sequence ID" value="MCL6269275.1"/>
    <property type="molecule type" value="Genomic_DNA"/>
</dbReference>
<gene>
    <name evidence="2" type="ORF">M3P05_04860</name>
</gene>
<feature type="compositionally biased region" description="Acidic residues" evidence="1">
    <location>
        <begin position="73"/>
        <end position="84"/>
    </location>
</feature>
<dbReference type="RefSeq" id="WP_249698243.1">
    <property type="nucleotide sequence ID" value="NZ_JAMFLX010000004.1"/>
</dbReference>
<keyword evidence="3" id="KW-1185">Reference proteome</keyword>
<proteinExistence type="predicted"/>
<dbReference type="Gene3D" id="3.10.105.10">
    <property type="entry name" value="Dipeptide-binding Protein, Domain 3"/>
    <property type="match status" value="1"/>
</dbReference>
<evidence type="ECO:0000313" key="2">
    <source>
        <dbReference type="EMBL" id="MCL6269275.1"/>
    </source>
</evidence>
<reference evidence="2 3" key="1">
    <citation type="submission" date="2022-05" db="EMBL/GenBank/DDBJ databases">
        <authorList>
            <person name="Park J.-S."/>
        </authorList>
    </citation>
    <scope>NUCLEOTIDE SEQUENCE [LARGE SCALE GENOMIC DNA]</scope>
    <source>
        <strain evidence="2 3">2012CJ34-2</strain>
    </source>
</reference>
<feature type="region of interest" description="Disordered" evidence="1">
    <location>
        <begin position="73"/>
        <end position="106"/>
    </location>
</feature>
<evidence type="ECO:0000313" key="3">
    <source>
        <dbReference type="Proteomes" id="UP001203338"/>
    </source>
</evidence>
<name>A0ABT0PD63_9GAMM</name>
<feature type="compositionally biased region" description="Polar residues" evidence="1">
    <location>
        <begin position="87"/>
        <end position="96"/>
    </location>
</feature>